<dbReference type="SMART" id="SM00404">
    <property type="entry name" value="PTPc_motif"/>
    <property type="match status" value="1"/>
</dbReference>
<dbReference type="PROSITE" id="PS50056">
    <property type="entry name" value="TYR_PHOSPHATASE_2"/>
    <property type="match status" value="1"/>
</dbReference>
<dbReference type="KEGG" id="asau:88172880"/>
<evidence type="ECO:0000259" key="4">
    <source>
        <dbReference type="PROSITE" id="PS50055"/>
    </source>
</evidence>
<keyword evidence="8" id="KW-1185">Reference proteome</keyword>
<dbReference type="Gene3D" id="3.40.250.10">
    <property type="entry name" value="Rhodanese-like domain"/>
    <property type="match status" value="1"/>
</dbReference>
<evidence type="ECO:0000256" key="2">
    <source>
        <dbReference type="ARBA" id="ARBA00013064"/>
    </source>
</evidence>
<dbReference type="InterPro" id="IPR000387">
    <property type="entry name" value="Tyr_Pase_dom"/>
</dbReference>
<dbReference type="InterPro" id="IPR003595">
    <property type="entry name" value="Tyr_Pase_cat"/>
</dbReference>
<dbReference type="InterPro" id="IPR016130">
    <property type="entry name" value="Tyr_Pase_AS"/>
</dbReference>
<comment type="similarity">
    <text evidence="1">Belongs to the protein-tyrosine phosphatase family. Non-receptor class subfamily.</text>
</comment>
<dbReference type="SUPFAM" id="SSF52821">
    <property type="entry name" value="Rhodanese/Cell cycle control phosphatase"/>
    <property type="match status" value="1"/>
</dbReference>
<dbReference type="Gene3D" id="3.90.190.10">
    <property type="entry name" value="Protein tyrosine phosphatase superfamily"/>
    <property type="match status" value="1"/>
</dbReference>
<gene>
    <name evidence="7" type="ORF">PUMCH_001815</name>
</gene>
<evidence type="ECO:0000256" key="3">
    <source>
        <dbReference type="SAM" id="MobiDB-lite"/>
    </source>
</evidence>
<protein>
    <recommendedName>
        <fullName evidence="2">protein-tyrosine-phosphatase</fullName>
        <ecNumber evidence="2">3.1.3.48</ecNumber>
    </recommendedName>
</protein>
<evidence type="ECO:0000256" key="1">
    <source>
        <dbReference type="ARBA" id="ARBA00009649"/>
    </source>
</evidence>
<accession>A0AAX4H992</accession>
<feature type="domain" description="Tyrosine specific protein phosphatases" evidence="5">
    <location>
        <begin position="558"/>
        <end position="646"/>
    </location>
</feature>
<dbReference type="InterPro" id="IPR000242">
    <property type="entry name" value="PTP_cat"/>
</dbReference>
<organism evidence="7 8">
    <name type="scientific">Australozyma saopauloensis</name>
    <dbReference type="NCBI Taxonomy" id="291208"/>
    <lineage>
        <taxon>Eukaryota</taxon>
        <taxon>Fungi</taxon>
        <taxon>Dikarya</taxon>
        <taxon>Ascomycota</taxon>
        <taxon>Saccharomycotina</taxon>
        <taxon>Pichiomycetes</taxon>
        <taxon>Metschnikowiaceae</taxon>
        <taxon>Australozyma</taxon>
    </lineage>
</organism>
<dbReference type="GO" id="GO:0004725">
    <property type="term" value="F:protein tyrosine phosphatase activity"/>
    <property type="evidence" value="ECO:0007669"/>
    <property type="project" value="UniProtKB-EC"/>
</dbReference>
<dbReference type="Pfam" id="PF00581">
    <property type="entry name" value="Rhodanese"/>
    <property type="match status" value="1"/>
</dbReference>
<dbReference type="PROSITE" id="PS50206">
    <property type="entry name" value="RHODANESE_3"/>
    <property type="match status" value="1"/>
</dbReference>
<sequence length="661" mass="75050">MIKPPYPSISTTNNTSEQVNSSSIHYSESPRTLNSTFDAPTAEEFIKFQNTLRSTSCRKTSLDRSVSPKLDRRPFKGAPVVISKDTKPRFPRSPMSASISLIPLPVTVLPVDATDTEAVLQFINATDTLVVDVRPFNAYSTLRLAEAINICLPSTLLKRASFDLAHVVNASTISQTLKDTLLSKGMHFKILVYDQASAAQKISLQLYHTVLKFLEGDSFLVAYLDGGFEAVDDSLKETMPTLPVKSPVYPRSTLPRSDQFSDSSDGMENIPFLTGFTLPTATNSDVKLLDSIKKTLPRIDTNVKYTHHFKFPENFAEKKDKLPGWLRFIAESYGKENCNQEIVNHLNERFNRLEASEQVRLSLAINNTDGIAQRSSCTSLHDSSGYGTPSELCPCCDDITYTIPKGVEYGYKNRYKNVWPYEHSRVRLKHSPSCRTTTHDDYFNANYIHFDELSDNRYIATQNPLEATNEDFWNAVWSNGVQAIVCLDNSKSLHTTKYYEEDSQYQNLSIHIELAEEHTGFTFRKISIKKHEEVRTLYHFAYTDWPDFGTPDDLNTVVNMMKLKDEVLSQERIENDQIRSWEVLVHCSAGCGRTGCFITLDMVASLFENLSDKALDPWGSEDLIYKSVQFQRQQRISMVQNLGQFIFCYESVLSYILEDMV</sequence>
<dbReference type="GeneID" id="88172880"/>
<dbReference type="InterPro" id="IPR050348">
    <property type="entry name" value="Protein-Tyr_Phosphatase"/>
</dbReference>
<evidence type="ECO:0000313" key="7">
    <source>
        <dbReference type="EMBL" id="WPK24537.1"/>
    </source>
</evidence>
<dbReference type="CDD" id="cd18533">
    <property type="entry name" value="PTP_fungal"/>
    <property type="match status" value="1"/>
</dbReference>
<dbReference type="EC" id="3.1.3.48" evidence="2"/>
<name>A0AAX4H992_9ASCO</name>
<dbReference type="SMART" id="SM00194">
    <property type="entry name" value="PTPc"/>
    <property type="match status" value="1"/>
</dbReference>
<dbReference type="Pfam" id="PF00102">
    <property type="entry name" value="Y_phosphatase"/>
    <property type="match status" value="1"/>
</dbReference>
<evidence type="ECO:0000313" key="8">
    <source>
        <dbReference type="Proteomes" id="UP001338582"/>
    </source>
</evidence>
<feature type="domain" description="Tyrosine-protein phosphatase" evidence="4">
    <location>
        <begin position="412"/>
        <end position="655"/>
    </location>
</feature>
<dbReference type="PANTHER" id="PTHR19134:SF561">
    <property type="entry name" value="PROTEIN TYROSINE PHOSPHATASE 36E, ISOFORM A"/>
    <property type="match status" value="1"/>
</dbReference>
<proteinExistence type="inferred from homology"/>
<dbReference type="InterPro" id="IPR036873">
    <property type="entry name" value="Rhodanese-like_dom_sf"/>
</dbReference>
<dbReference type="PRINTS" id="PR00700">
    <property type="entry name" value="PRTYPHPHTASE"/>
</dbReference>
<dbReference type="RefSeq" id="XP_062876920.1">
    <property type="nucleotide sequence ID" value="XM_063020850.1"/>
</dbReference>
<dbReference type="AlphaFoldDB" id="A0AAX4H992"/>
<dbReference type="PROSITE" id="PS50055">
    <property type="entry name" value="TYR_PHOSPHATASE_PTP"/>
    <property type="match status" value="1"/>
</dbReference>
<feature type="region of interest" description="Disordered" evidence="3">
    <location>
        <begin position="1"/>
        <end position="32"/>
    </location>
</feature>
<evidence type="ECO:0000259" key="6">
    <source>
        <dbReference type="PROSITE" id="PS50206"/>
    </source>
</evidence>
<dbReference type="SUPFAM" id="SSF52799">
    <property type="entry name" value="(Phosphotyrosine protein) phosphatases II"/>
    <property type="match status" value="1"/>
</dbReference>
<feature type="compositionally biased region" description="Polar residues" evidence="3">
    <location>
        <begin position="8"/>
        <end position="32"/>
    </location>
</feature>
<dbReference type="InterPro" id="IPR029021">
    <property type="entry name" value="Prot-tyrosine_phosphatase-like"/>
</dbReference>
<dbReference type="PROSITE" id="PS00383">
    <property type="entry name" value="TYR_PHOSPHATASE_1"/>
    <property type="match status" value="1"/>
</dbReference>
<evidence type="ECO:0000259" key="5">
    <source>
        <dbReference type="PROSITE" id="PS50056"/>
    </source>
</evidence>
<dbReference type="EMBL" id="CP138895">
    <property type="protein sequence ID" value="WPK24537.1"/>
    <property type="molecule type" value="Genomic_DNA"/>
</dbReference>
<feature type="domain" description="Rhodanese" evidence="6">
    <location>
        <begin position="124"/>
        <end position="240"/>
    </location>
</feature>
<reference evidence="7 8" key="1">
    <citation type="submission" date="2023-10" db="EMBL/GenBank/DDBJ databases">
        <title>Draft Genome Sequence of Candida saopaulonensis from a very Premature Infant with Sepsis.</title>
        <authorList>
            <person name="Ning Y."/>
            <person name="Dai R."/>
            <person name="Xiao M."/>
            <person name="Xu Y."/>
            <person name="Yan Q."/>
            <person name="Zhang L."/>
        </authorList>
    </citation>
    <scope>NUCLEOTIDE SEQUENCE [LARGE SCALE GENOMIC DNA]</scope>
    <source>
        <strain evidence="7 8">19XY460</strain>
    </source>
</reference>
<dbReference type="InterPro" id="IPR001763">
    <property type="entry name" value="Rhodanese-like_dom"/>
</dbReference>
<dbReference type="Proteomes" id="UP001338582">
    <property type="component" value="Chromosome 2"/>
</dbReference>
<dbReference type="PANTHER" id="PTHR19134">
    <property type="entry name" value="RECEPTOR-TYPE TYROSINE-PROTEIN PHOSPHATASE"/>
    <property type="match status" value="1"/>
</dbReference>